<keyword evidence="4 7" id="KW-0418">Kinase</keyword>
<dbReference type="Proteomes" id="UP001501742">
    <property type="component" value="Unassembled WGS sequence"/>
</dbReference>
<evidence type="ECO:0000256" key="6">
    <source>
        <dbReference type="ARBA" id="ARBA00023251"/>
    </source>
</evidence>
<evidence type="ECO:0000313" key="10">
    <source>
        <dbReference type="EMBL" id="GAA1494275.1"/>
    </source>
</evidence>
<comment type="similarity">
    <text evidence="1 7">Belongs to the aminoglycoside phosphotransferase family.</text>
</comment>
<evidence type="ECO:0000313" key="11">
    <source>
        <dbReference type="Proteomes" id="UP001501742"/>
    </source>
</evidence>
<dbReference type="InterPro" id="IPR002575">
    <property type="entry name" value="Aminoglycoside_PTrfase"/>
</dbReference>
<evidence type="ECO:0000256" key="5">
    <source>
        <dbReference type="ARBA" id="ARBA00022840"/>
    </source>
</evidence>
<evidence type="ECO:0000259" key="9">
    <source>
        <dbReference type="Pfam" id="PF01636"/>
    </source>
</evidence>
<accession>A0ABN1ZEW7</accession>
<dbReference type="SUPFAM" id="SSF56112">
    <property type="entry name" value="Protein kinase-like (PK-like)"/>
    <property type="match status" value="1"/>
</dbReference>
<name>A0ABN1ZEW7_9MICO</name>
<evidence type="ECO:0000256" key="4">
    <source>
        <dbReference type="ARBA" id="ARBA00022777"/>
    </source>
</evidence>
<proteinExistence type="inferred from homology"/>
<evidence type="ECO:0000256" key="3">
    <source>
        <dbReference type="ARBA" id="ARBA00022741"/>
    </source>
</evidence>
<dbReference type="RefSeq" id="WP_259557399.1">
    <property type="nucleotide sequence ID" value="NZ_BAAAJX010000015.1"/>
</dbReference>
<dbReference type="PIRSF" id="PIRSF000706">
    <property type="entry name" value="Kanamycin_kin"/>
    <property type="match status" value="1"/>
</dbReference>
<dbReference type="EMBL" id="BAAAJX010000015">
    <property type="protein sequence ID" value="GAA1494275.1"/>
    <property type="molecule type" value="Genomic_DNA"/>
</dbReference>
<sequence length="280" mass="30164">MAPSGDLIGRGGQPDEPVTVPDAVAELAAGRSLEPVWVNSAGGKTFRMGPAPDRADGYVKWVPPHYAPWVAAEVARLQWAGRWLTVPEVVEHGADESGAWMVTRPVVGWSAVDPRWHDEPRTAVIAVGEGLRAMHETLPVASCPFVWSTGERLDRARAAGHAVDAMGPRPETDQLVVCHGDACTPNTLIGDDGRWVGHVDLGALGVADRWADLAVASMSLGWNHGPGWDDLFHEAYGLPQDRDRTAWYRLMWELDVDDVDDPRGAGGASRHGSDAGAERP</sequence>
<keyword evidence="11" id="KW-1185">Reference proteome</keyword>
<evidence type="ECO:0000256" key="7">
    <source>
        <dbReference type="PIRNR" id="PIRNR000706"/>
    </source>
</evidence>
<dbReference type="Gene3D" id="3.90.1200.10">
    <property type="match status" value="1"/>
</dbReference>
<keyword evidence="5 7" id="KW-0067">ATP-binding</keyword>
<evidence type="ECO:0000256" key="8">
    <source>
        <dbReference type="SAM" id="MobiDB-lite"/>
    </source>
</evidence>
<gene>
    <name evidence="10" type="ORF">GCM10009627_26210</name>
</gene>
<keyword evidence="6 7" id="KW-0046">Antibiotic resistance</keyword>
<feature type="region of interest" description="Disordered" evidence="8">
    <location>
        <begin position="260"/>
        <end position="280"/>
    </location>
</feature>
<dbReference type="Gene3D" id="3.30.200.20">
    <property type="entry name" value="Phosphorylase Kinase, domain 1"/>
    <property type="match status" value="1"/>
</dbReference>
<organism evidence="10 11">
    <name type="scientific">Curtobacterium herbarum</name>
    <dbReference type="NCBI Taxonomy" id="150122"/>
    <lineage>
        <taxon>Bacteria</taxon>
        <taxon>Bacillati</taxon>
        <taxon>Actinomycetota</taxon>
        <taxon>Actinomycetes</taxon>
        <taxon>Micrococcales</taxon>
        <taxon>Microbacteriaceae</taxon>
        <taxon>Curtobacterium</taxon>
    </lineage>
</organism>
<dbReference type="Pfam" id="PF01636">
    <property type="entry name" value="APH"/>
    <property type="match status" value="1"/>
</dbReference>
<comment type="caution">
    <text evidence="10">The sequence shown here is derived from an EMBL/GenBank/DDBJ whole genome shotgun (WGS) entry which is preliminary data.</text>
</comment>
<dbReference type="InterPro" id="IPR011009">
    <property type="entry name" value="Kinase-like_dom_sf"/>
</dbReference>
<reference evidence="10 11" key="1">
    <citation type="journal article" date="2019" name="Int. J. Syst. Evol. Microbiol.">
        <title>The Global Catalogue of Microorganisms (GCM) 10K type strain sequencing project: providing services to taxonomists for standard genome sequencing and annotation.</title>
        <authorList>
            <consortium name="The Broad Institute Genomics Platform"/>
            <consortium name="The Broad Institute Genome Sequencing Center for Infectious Disease"/>
            <person name="Wu L."/>
            <person name="Ma J."/>
        </authorList>
    </citation>
    <scope>NUCLEOTIDE SEQUENCE [LARGE SCALE GENOMIC DNA]</scope>
    <source>
        <strain evidence="10 11">JCM 12140</strain>
    </source>
</reference>
<evidence type="ECO:0000256" key="1">
    <source>
        <dbReference type="ARBA" id="ARBA00006219"/>
    </source>
</evidence>
<keyword evidence="2 7" id="KW-0808">Transferase</keyword>
<dbReference type="CDD" id="cd05150">
    <property type="entry name" value="APH"/>
    <property type="match status" value="1"/>
</dbReference>
<evidence type="ECO:0000256" key="2">
    <source>
        <dbReference type="ARBA" id="ARBA00022679"/>
    </source>
</evidence>
<dbReference type="InterPro" id="IPR024165">
    <property type="entry name" value="Kan/Strep_kinase"/>
</dbReference>
<feature type="domain" description="Aminoglycoside phosphotransferase" evidence="9">
    <location>
        <begin position="62"/>
        <end position="248"/>
    </location>
</feature>
<protein>
    <submittedName>
        <fullName evidence="10">Aminoglycoside 3'-phosphotransferase</fullName>
    </submittedName>
</protein>
<feature type="compositionally biased region" description="Basic and acidic residues" evidence="8">
    <location>
        <begin position="271"/>
        <end position="280"/>
    </location>
</feature>
<keyword evidence="3 7" id="KW-0547">Nucleotide-binding</keyword>